<organism evidence="2 3">
    <name type="scientific">Lagenidium giganteum</name>
    <dbReference type="NCBI Taxonomy" id="4803"/>
    <lineage>
        <taxon>Eukaryota</taxon>
        <taxon>Sar</taxon>
        <taxon>Stramenopiles</taxon>
        <taxon>Oomycota</taxon>
        <taxon>Peronosporomycetes</taxon>
        <taxon>Pythiales</taxon>
        <taxon>Pythiaceae</taxon>
    </lineage>
</organism>
<reference evidence="2" key="2">
    <citation type="journal article" date="2023" name="Microbiol Resour">
        <title>Decontamination and Annotation of the Draft Genome Sequence of the Oomycete Lagenidium giganteum ARSEF 373.</title>
        <authorList>
            <person name="Morgan W.R."/>
            <person name="Tartar A."/>
        </authorList>
    </citation>
    <scope>NUCLEOTIDE SEQUENCE</scope>
    <source>
        <strain evidence="2">ARSEF 373</strain>
    </source>
</reference>
<dbReference type="EMBL" id="DAKRPA010000227">
    <property type="protein sequence ID" value="DAZ94909.1"/>
    <property type="molecule type" value="Genomic_DNA"/>
</dbReference>
<dbReference type="PANTHER" id="PTHR33977:SF1">
    <property type="entry name" value="ZINC ION BINDING PROTEIN"/>
    <property type="match status" value="1"/>
</dbReference>
<dbReference type="InterPro" id="IPR018289">
    <property type="entry name" value="MULE_transposase_dom"/>
</dbReference>
<evidence type="ECO:0000313" key="2">
    <source>
        <dbReference type="EMBL" id="DAZ94909.1"/>
    </source>
</evidence>
<accession>A0AAV2YP81</accession>
<comment type="caution">
    <text evidence="2">The sequence shown here is derived from an EMBL/GenBank/DDBJ whole genome shotgun (WGS) entry which is preliminary data.</text>
</comment>
<dbReference type="Proteomes" id="UP001146120">
    <property type="component" value="Unassembled WGS sequence"/>
</dbReference>
<dbReference type="PANTHER" id="PTHR33977">
    <property type="entry name" value="ZINC ION BINDING PROTEIN"/>
    <property type="match status" value="1"/>
</dbReference>
<gene>
    <name evidence="2" type="ORF">N0F65_003079</name>
</gene>
<dbReference type="AlphaFoldDB" id="A0AAV2YP81"/>
<reference evidence="2" key="1">
    <citation type="submission" date="2022-11" db="EMBL/GenBank/DDBJ databases">
        <authorList>
            <person name="Morgan W.R."/>
            <person name="Tartar A."/>
        </authorList>
    </citation>
    <scope>NUCLEOTIDE SEQUENCE</scope>
    <source>
        <strain evidence="2">ARSEF 373</strain>
    </source>
</reference>
<protein>
    <recommendedName>
        <fullName evidence="1">MULE transposase domain-containing protein</fullName>
    </recommendedName>
</protein>
<feature type="domain" description="MULE transposase" evidence="1">
    <location>
        <begin position="49"/>
        <end position="148"/>
    </location>
</feature>
<evidence type="ECO:0000313" key="3">
    <source>
        <dbReference type="Proteomes" id="UP001146120"/>
    </source>
</evidence>
<sequence>MKSRCLHLDSPKRSTATLILGTVATRTHSLLAFRHHTSSRYLSAMLTFVLHFDATYKTNKCAYPVFVAGISDVTRSFFPVAFIVASQQTQAKIENAFFMIKRQFGILTGKTLIVRYCMGDADREQLNAFKEVFNHVGTYLTYYFHVLQNVRKRPPGNDPAMKSVLQHIYKMHYANNEEDFRTQPTEAIARWNVNPHLGALAEYFQKQWVDSEVWRWQCFHTRSGMATTSNPCETFNKIIKTYARSKFNSRLDPCLTNCCILRESPPSTA</sequence>
<proteinExistence type="predicted"/>
<evidence type="ECO:0000259" key="1">
    <source>
        <dbReference type="Pfam" id="PF10551"/>
    </source>
</evidence>
<keyword evidence="3" id="KW-1185">Reference proteome</keyword>
<dbReference type="Pfam" id="PF10551">
    <property type="entry name" value="MULE"/>
    <property type="match status" value="1"/>
</dbReference>
<name>A0AAV2YP81_9STRA</name>